<dbReference type="RefSeq" id="WP_259311781.1">
    <property type="nucleotide sequence ID" value="NZ_CP087164.1"/>
</dbReference>
<dbReference type="InterPro" id="IPR029021">
    <property type="entry name" value="Prot-tyrosine_phosphatase-like"/>
</dbReference>
<dbReference type="Gene3D" id="3.90.190.10">
    <property type="entry name" value="Protein tyrosine phosphatase superfamily"/>
    <property type="match status" value="1"/>
</dbReference>
<dbReference type="Proteomes" id="UP001162834">
    <property type="component" value="Chromosome"/>
</dbReference>
<dbReference type="PROSITE" id="PS00383">
    <property type="entry name" value="TYR_PHOSPHATASE_1"/>
    <property type="match status" value="1"/>
</dbReference>
<dbReference type="Pfam" id="PF13350">
    <property type="entry name" value="Y_phosphatase3"/>
    <property type="match status" value="1"/>
</dbReference>
<keyword evidence="3" id="KW-1185">Reference proteome</keyword>
<organism evidence="2 3">
    <name type="scientific">Capillimicrobium parvum</name>
    <dbReference type="NCBI Taxonomy" id="2884022"/>
    <lineage>
        <taxon>Bacteria</taxon>
        <taxon>Bacillati</taxon>
        <taxon>Actinomycetota</taxon>
        <taxon>Thermoleophilia</taxon>
        <taxon>Solirubrobacterales</taxon>
        <taxon>Capillimicrobiaceae</taxon>
        <taxon>Capillimicrobium</taxon>
    </lineage>
</organism>
<dbReference type="InterPro" id="IPR016130">
    <property type="entry name" value="Tyr_Pase_AS"/>
</dbReference>
<evidence type="ECO:0000313" key="2">
    <source>
        <dbReference type="EMBL" id="UGS37736.1"/>
    </source>
</evidence>
<evidence type="ECO:0000259" key="1">
    <source>
        <dbReference type="PROSITE" id="PS50056"/>
    </source>
</evidence>
<dbReference type="KEGG" id="sbae:DSM104329_04157"/>
<dbReference type="GO" id="GO:0004721">
    <property type="term" value="F:phosphoprotein phosphatase activity"/>
    <property type="evidence" value="ECO:0007669"/>
    <property type="project" value="InterPro"/>
</dbReference>
<accession>A0A9E6Y0K7</accession>
<gene>
    <name evidence="2" type="ORF">DSM104329_04157</name>
</gene>
<feature type="domain" description="Tyrosine specific protein phosphatases" evidence="1">
    <location>
        <begin position="138"/>
        <end position="173"/>
    </location>
</feature>
<evidence type="ECO:0000313" key="3">
    <source>
        <dbReference type="Proteomes" id="UP001162834"/>
    </source>
</evidence>
<dbReference type="InterPro" id="IPR000387">
    <property type="entry name" value="Tyr_Pase_dom"/>
</dbReference>
<proteinExistence type="predicted"/>
<sequence length="263" mass="27957">MTTTPLQRSWIDLDGAVNVRDLGGLPVADGGATARDVLVRADNLQDLSARDVALLVEDVGVRVVVDLRTGTEVELEGPGPLAGDDRVEVRHHSLYPEAGRNTDVEVDDLLPWQAGGPTPDAETPAVRAYLGYLRDRPDSIVAALRAVAGTDGAVVVHCAAGKDRTGVVCALALEAVGVERSAVIADFAATAERLDAILRRLRSTPTYALDLDGRPAHTHLPRAETMERVLALIEERHGGPAAWLDEHGFGAADRAALRERLVG</sequence>
<dbReference type="PROSITE" id="PS50056">
    <property type="entry name" value="TYR_PHOSPHATASE_2"/>
    <property type="match status" value="1"/>
</dbReference>
<name>A0A9E6Y0K7_9ACTN</name>
<protein>
    <recommendedName>
        <fullName evidence="1">Tyrosine specific protein phosphatases domain-containing protein</fullName>
    </recommendedName>
</protein>
<reference evidence="2" key="1">
    <citation type="journal article" date="2022" name="Int. J. Syst. Evol. Microbiol.">
        <title>Pseudomonas aegrilactucae sp. nov. and Pseudomonas morbosilactucae sp. nov., pathogens causing bacterial rot of lettuce in Japan.</title>
        <authorList>
            <person name="Sawada H."/>
            <person name="Fujikawa T."/>
            <person name="Satou M."/>
        </authorList>
    </citation>
    <scope>NUCLEOTIDE SEQUENCE</scope>
    <source>
        <strain evidence="2">0166_1</strain>
    </source>
</reference>
<dbReference type="EMBL" id="CP087164">
    <property type="protein sequence ID" value="UGS37736.1"/>
    <property type="molecule type" value="Genomic_DNA"/>
</dbReference>
<dbReference type="InterPro" id="IPR026893">
    <property type="entry name" value="Tyr/Ser_Pase_IphP-type"/>
</dbReference>
<dbReference type="AlphaFoldDB" id="A0A9E6Y0K7"/>
<dbReference type="SUPFAM" id="SSF52799">
    <property type="entry name" value="(Phosphotyrosine protein) phosphatases II"/>
    <property type="match status" value="1"/>
</dbReference>